<protein>
    <recommendedName>
        <fullName evidence="5">Cysteine and tyrosine-rich protein 1</fullName>
    </recommendedName>
</protein>
<gene>
    <name evidence="3" type="ORF">Bpfe_025819</name>
</gene>
<keyword evidence="1" id="KW-0472">Membrane</keyword>
<feature type="chain" id="PRO_5042246819" description="Cysteine and tyrosine-rich protein 1" evidence="2">
    <location>
        <begin position="26"/>
        <end position="174"/>
    </location>
</feature>
<evidence type="ECO:0000313" key="4">
    <source>
        <dbReference type="Proteomes" id="UP001233172"/>
    </source>
</evidence>
<dbReference type="Proteomes" id="UP001233172">
    <property type="component" value="Unassembled WGS sequence"/>
</dbReference>
<accession>A0AAD8AYG9</accession>
<evidence type="ECO:0000313" key="3">
    <source>
        <dbReference type="EMBL" id="KAK0044759.1"/>
    </source>
</evidence>
<organism evidence="3 4">
    <name type="scientific">Biomphalaria pfeifferi</name>
    <name type="common">Bloodfluke planorb</name>
    <name type="synonym">Freshwater snail</name>
    <dbReference type="NCBI Taxonomy" id="112525"/>
    <lineage>
        <taxon>Eukaryota</taxon>
        <taxon>Metazoa</taxon>
        <taxon>Spiralia</taxon>
        <taxon>Lophotrochozoa</taxon>
        <taxon>Mollusca</taxon>
        <taxon>Gastropoda</taxon>
        <taxon>Heterobranchia</taxon>
        <taxon>Euthyneura</taxon>
        <taxon>Panpulmonata</taxon>
        <taxon>Hygrophila</taxon>
        <taxon>Lymnaeoidea</taxon>
        <taxon>Planorbidae</taxon>
        <taxon>Biomphalaria</taxon>
    </lineage>
</organism>
<feature type="transmembrane region" description="Helical" evidence="1">
    <location>
        <begin position="55"/>
        <end position="79"/>
    </location>
</feature>
<reference evidence="3" key="2">
    <citation type="submission" date="2023-04" db="EMBL/GenBank/DDBJ databases">
        <authorList>
            <person name="Bu L."/>
            <person name="Lu L."/>
            <person name="Laidemitt M.R."/>
            <person name="Zhang S.M."/>
            <person name="Mutuku M."/>
            <person name="Mkoji G."/>
            <person name="Steinauer M."/>
            <person name="Loker E.S."/>
        </authorList>
    </citation>
    <scope>NUCLEOTIDE SEQUENCE</scope>
    <source>
        <strain evidence="3">KasaAsao</strain>
        <tissue evidence="3">Whole Snail</tissue>
    </source>
</reference>
<reference evidence="3" key="1">
    <citation type="journal article" date="2023" name="PLoS Negl. Trop. Dis.">
        <title>A genome sequence for Biomphalaria pfeifferi, the major vector snail for the human-infecting parasite Schistosoma mansoni.</title>
        <authorList>
            <person name="Bu L."/>
            <person name="Lu L."/>
            <person name="Laidemitt M.R."/>
            <person name="Zhang S.M."/>
            <person name="Mutuku M."/>
            <person name="Mkoji G."/>
            <person name="Steinauer M."/>
            <person name="Loker E.S."/>
        </authorList>
    </citation>
    <scope>NUCLEOTIDE SEQUENCE</scope>
    <source>
        <strain evidence="3">KasaAsao</strain>
    </source>
</reference>
<evidence type="ECO:0000256" key="2">
    <source>
        <dbReference type="SAM" id="SignalP"/>
    </source>
</evidence>
<keyword evidence="2" id="KW-0732">Signal</keyword>
<evidence type="ECO:0008006" key="5">
    <source>
        <dbReference type="Google" id="ProtNLM"/>
    </source>
</evidence>
<keyword evidence="4" id="KW-1185">Reference proteome</keyword>
<evidence type="ECO:0000256" key="1">
    <source>
        <dbReference type="SAM" id="Phobius"/>
    </source>
</evidence>
<dbReference type="AlphaFoldDB" id="A0AAD8AYG9"/>
<keyword evidence="1" id="KW-0812">Transmembrane</keyword>
<proteinExistence type="predicted"/>
<comment type="caution">
    <text evidence="3">The sequence shown here is derived from an EMBL/GenBank/DDBJ whole genome shotgun (WGS) entry which is preliminary data.</text>
</comment>
<name>A0AAD8AYG9_BIOPF</name>
<keyword evidence="1" id="KW-1133">Transmembrane helix</keyword>
<dbReference type="EMBL" id="JASAOG010000192">
    <property type="protein sequence ID" value="KAK0044759.1"/>
    <property type="molecule type" value="Genomic_DNA"/>
</dbReference>
<feature type="signal peptide" evidence="2">
    <location>
        <begin position="1"/>
        <end position="25"/>
    </location>
</feature>
<sequence>MASDSTFFLTFLVVYIFHLITTSLADCSITAFGTRYTNCRYGCCGSHCCTSQFNLVGLIVGVCVGVGTLITIICVIVCICRRRRTAGVVVHSQPGMVIQQSTMMTQGGIIVPGAAQPGVVYPPQGYGCPPQPYGAYPQPAYYPTNYPLPYPTSSAPPYEYNPAQQPMADAPFKN</sequence>